<dbReference type="PANTHER" id="PTHR48225:SF7">
    <property type="entry name" value="MEIOSIS-SPECIFIC PROTEIN HOP1"/>
    <property type="match status" value="1"/>
</dbReference>
<dbReference type="SUPFAM" id="SSF56019">
    <property type="entry name" value="The spindle assembly checkpoint protein mad2"/>
    <property type="match status" value="1"/>
</dbReference>
<keyword evidence="3" id="KW-0158">Chromosome</keyword>
<evidence type="ECO:0000256" key="2">
    <source>
        <dbReference type="ARBA" id="ARBA00004286"/>
    </source>
</evidence>
<dbReference type="Gene3D" id="3.30.900.10">
    <property type="entry name" value="HORMA domain"/>
    <property type="match status" value="1"/>
</dbReference>
<evidence type="ECO:0000313" key="8">
    <source>
        <dbReference type="Proteomes" id="UP000013776"/>
    </source>
</evidence>
<dbReference type="GO" id="GO:0005634">
    <property type="term" value="C:nucleus"/>
    <property type="evidence" value="ECO:0007669"/>
    <property type="project" value="UniProtKB-SubCell"/>
</dbReference>
<organism evidence="7 8">
    <name type="scientific">Taphrina deformans (strain PYCC 5710 / ATCC 11124 / CBS 356.35 / IMI 108563 / JCM 9778 / NBRC 8474)</name>
    <name type="common">Peach leaf curl fungus</name>
    <name type="synonym">Lalaria deformans</name>
    <dbReference type="NCBI Taxonomy" id="1097556"/>
    <lineage>
        <taxon>Eukaryota</taxon>
        <taxon>Fungi</taxon>
        <taxon>Dikarya</taxon>
        <taxon>Ascomycota</taxon>
        <taxon>Taphrinomycotina</taxon>
        <taxon>Taphrinomycetes</taxon>
        <taxon>Taphrinales</taxon>
        <taxon>Taphrinaceae</taxon>
        <taxon>Taphrina</taxon>
    </lineage>
</organism>
<evidence type="ECO:0000259" key="6">
    <source>
        <dbReference type="PROSITE" id="PS50815"/>
    </source>
</evidence>
<dbReference type="AlphaFoldDB" id="R4XCU9"/>
<dbReference type="SUPFAM" id="SSF57903">
    <property type="entry name" value="FYVE/PHD zinc finger"/>
    <property type="match status" value="1"/>
</dbReference>
<proteinExistence type="predicted"/>
<dbReference type="GO" id="GO:0005694">
    <property type="term" value="C:chromosome"/>
    <property type="evidence" value="ECO:0007669"/>
    <property type="project" value="UniProtKB-SubCell"/>
</dbReference>
<evidence type="ECO:0000256" key="3">
    <source>
        <dbReference type="ARBA" id="ARBA00022454"/>
    </source>
</evidence>
<dbReference type="InterPro" id="IPR003511">
    <property type="entry name" value="HORMA_dom"/>
</dbReference>
<name>R4XCU9_TAPDE</name>
<keyword evidence="5" id="KW-0469">Meiosis</keyword>
<keyword evidence="8" id="KW-1185">Reference proteome</keyword>
<evidence type="ECO:0000256" key="5">
    <source>
        <dbReference type="ARBA" id="ARBA00023254"/>
    </source>
</evidence>
<dbReference type="GO" id="GO:0007130">
    <property type="term" value="P:synaptonemal complex assembly"/>
    <property type="evidence" value="ECO:0007669"/>
    <property type="project" value="TreeGrafter"/>
</dbReference>
<accession>R4XCU9</accession>
<evidence type="ECO:0000313" key="7">
    <source>
        <dbReference type="EMBL" id="CCG83443.1"/>
    </source>
</evidence>
<dbReference type="InterPro" id="IPR051294">
    <property type="entry name" value="HORMA_MeioticProgression"/>
</dbReference>
<evidence type="ECO:0000256" key="4">
    <source>
        <dbReference type="ARBA" id="ARBA00023242"/>
    </source>
</evidence>
<dbReference type="eggNOG" id="KOG4652">
    <property type="taxonomic scope" value="Eukaryota"/>
</dbReference>
<dbReference type="InterPro" id="IPR011011">
    <property type="entry name" value="Znf_FYVE_PHD"/>
</dbReference>
<dbReference type="PROSITE" id="PS50815">
    <property type="entry name" value="HORMA"/>
    <property type="match status" value="1"/>
</dbReference>
<sequence length="644" mass="71623">MSVVFSISMDPRHTSNIHEAYTFQFAYRANASPTIVVQDKIRGKSTTAMPLDAAKRSMQLLFRQLIAMTQSLSPLPEDANKFIALRLFFREGTPETYQPPGFRAASEKEAARFVTHFEKDRPHDQEIGSIDTGFHACTLRITTIGDLDDDPADRAQATKVWDAEHNAKVACETLSSLRGIDVPSQATLGDPLDKEQKSTATCTQDFNPDLDTIMNGSEFGQDSLVPTQVLEESQNHTAIIHRMTRSQARNRNVQLGQAAKECDITQSENQDSMMRSVNSINAVDSSHHQLSLKGCKRDHSNGAKFVKASASATQSSCNDKREQSEADLVTCECGDLSEDGLMIQCDLCHVTHELMNQGYMQSTIEQGYTHKCYACLIENCDDLENLRSIAIMRRALHMIWLDGYHCTSTREFGDSIGVKDLPTAASILQKLVREKWIAPQKSKVLLKSTRQNKKRPTYTVLRTSENERRLVKEYFDPKIGLDKYTGPRGSVGNAKTLQEKVGLKKSQEYTQAASDFELLKIDEDRKSVQSISQARDSCSDIVCATPESMVAPTKKARVQGFCKTRTPAELVTLGDALKNGPVISSTATTEEEVDEDLSLPPEDKVQPKTALHARNDEALRPAKRVKVSIVNKPVVSYAFDTMSN</sequence>
<comment type="subcellular location">
    <subcellularLocation>
        <location evidence="2">Chromosome</location>
    </subcellularLocation>
    <subcellularLocation>
        <location evidence="1">Nucleus</location>
    </subcellularLocation>
</comment>
<comment type="caution">
    <text evidence="7">The sequence shown here is derived from an EMBL/GenBank/DDBJ whole genome shotgun (WGS) entry which is preliminary data.</text>
</comment>
<protein>
    <submittedName>
        <fullName evidence="7">Meiosis specific protein Hop1</fullName>
    </submittedName>
</protein>
<feature type="domain" description="HORMA" evidence="6">
    <location>
        <begin position="1"/>
        <end position="141"/>
    </location>
</feature>
<dbReference type="GO" id="GO:0051598">
    <property type="term" value="P:meiotic recombination checkpoint signaling"/>
    <property type="evidence" value="ECO:0007669"/>
    <property type="project" value="TreeGrafter"/>
</dbReference>
<dbReference type="OrthoDB" id="1928087at2759"/>
<keyword evidence="4" id="KW-0539">Nucleus</keyword>
<dbReference type="InterPro" id="IPR036570">
    <property type="entry name" value="HORMA_dom_sf"/>
</dbReference>
<dbReference type="PANTHER" id="PTHR48225">
    <property type="entry name" value="HORMA DOMAIN-CONTAINING PROTEIN 1"/>
    <property type="match status" value="1"/>
</dbReference>
<dbReference type="Proteomes" id="UP000013776">
    <property type="component" value="Unassembled WGS sequence"/>
</dbReference>
<dbReference type="STRING" id="1097556.R4XCU9"/>
<dbReference type="Pfam" id="PF02301">
    <property type="entry name" value="HORMA"/>
    <property type="match status" value="1"/>
</dbReference>
<dbReference type="EMBL" id="CAHR02000148">
    <property type="protein sequence ID" value="CCG83443.1"/>
    <property type="molecule type" value="Genomic_DNA"/>
</dbReference>
<reference evidence="7 8" key="1">
    <citation type="journal article" date="2013" name="MBio">
        <title>Genome sequencing of the plant pathogen Taphrina deformans, the causal agent of peach leaf curl.</title>
        <authorList>
            <person name="Cisse O.H."/>
            <person name="Almeida J.M.G.C.F."/>
            <person name="Fonseca A."/>
            <person name="Kumar A.A."/>
            <person name="Salojaervi J."/>
            <person name="Overmyer K."/>
            <person name="Hauser P.M."/>
            <person name="Pagni M."/>
        </authorList>
    </citation>
    <scope>NUCLEOTIDE SEQUENCE [LARGE SCALE GENOMIC DNA]</scope>
    <source>
        <strain evidence="8">PYCC 5710 / ATCC 11124 / CBS 356.35 / IMI 108563 / JCM 9778 / NBRC 8474</strain>
    </source>
</reference>
<gene>
    <name evidence="7" type="ORF">TAPDE_003658</name>
</gene>
<evidence type="ECO:0000256" key="1">
    <source>
        <dbReference type="ARBA" id="ARBA00004123"/>
    </source>
</evidence>